<evidence type="ECO:0000259" key="11">
    <source>
        <dbReference type="PROSITE" id="PS51755"/>
    </source>
</evidence>
<sequence length="234" mass="26549">MKQTILVVDDEPKILKILEHSLRREGFEVVKAADGEEAVMLAQEKKPDLIVLDLMLPKIDGFEVCRRVRKSSDVPILVLSAKGSEVDKIVGFQLGVDDYLTKPFSPAELVLRVKAILRRASTSEIVKKRKQLVFPGIKIDRSTHTVEVAGKEINLTVKEFELLWLLASHPRQVFTREQLLDRVWDGAHCGEEGSVTVLVRRLREKIEPDPANPQFIKTVWGLGYKFETDDLKVD</sequence>
<keyword evidence="13" id="KW-1185">Reference proteome</keyword>
<keyword evidence="2 8" id="KW-0597">Phosphoprotein</keyword>
<dbReference type="RefSeq" id="WP_088554001.1">
    <property type="nucleotide sequence ID" value="NZ_BDGJ01000090.1"/>
</dbReference>
<evidence type="ECO:0000313" key="12">
    <source>
        <dbReference type="EMBL" id="GAW92712.1"/>
    </source>
</evidence>
<dbReference type="FunFam" id="1.10.10.10:FF:000018">
    <property type="entry name" value="DNA-binding response regulator ResD"/>
    <property type="match status" value="1"/>
</dbReference>
<dbReference type="InterPro" id="IPR016032">
    <property type="entry name" value="Sig_transdc_resp-reg_C-effctor"/>
</dbReference>
<dbReference type="PANTHER" id="PTHR48111:SF40">
    <property type="entry name" value="PHOSPHATE REGULON TRANSCRIPTIONAL REGULATORY PROTEIN PHOB"/>
    <property type="match status" value="1"/>
</dbReference>
<dbReference type="FunFam" id="3.40.50.2300:FF:000001">
    <property type="entry name" value="DNA-binding response regulator PhoB"/>
    <property type="match status" value="1"/>
</dbReference>
<dbReference type="InterPro" id="IPR039420">
    <property type="entry name" value="WalR-like"/>
</dbReference>
<dbReference type="SUPFAM" id="SSF46894">
    <property type="entry name" value="C-terminal effector domain of the bipartite response regulators"/>
    <property type="match status" value="1"/>
</dbReference>
<gene>
    <name evidence="12" type="ORF">KKC1_18620</name>
</gene>
<reference evidence="13" key="1">
    <citation type="journal article" date="2017" name="Appl. Environ. Microbiol.">
        <title>Genomic analysis of Calderihabitans maritimus KKC1, a thermophilic hydrogenogenic carboxydotrophic bacterium isolated from marine sediment.</title>
        <authorList>
            <person name="Omae K."/>
            <person name="Yoneda Y."/>
            <person name="Fukuyama Y."/>
            <person name="Yoshida T."/>
            <person name="Sako Y."/>
        </authorList>
    </citation>
    <scope>NUCLEOTIDE SEQUENCE [LARGE SCALE GENOMIC DNA]</scope>
    <source>
        <strain evidence="13">KKC1</strain>
    </source>
</reference>
<dbReference type="OrthoDB" id="152576at2"/>
<evidence type="ECO:0000256" key="7">
    <source>
        <dbReference type="ARBA" id="ARBA00024867"/>
    </source>
</evidence>
<evidence type="ECO:0000256" key="9">
    <source>
        <dbReference type="PROSITE-ProRule" id="PRU01091"/>
    </source>
</evidence>
<dbReference type="SMART" id="SM00862">
    <property type="entry name" value="Trans_reg_C"/>
    <property type="match status" value="1"/>
</dbReference>
<keyword evidence="6" id="KW-0804">Transcription</keyword>
<dbReference type="Proteomes" id="UP000197032">
    <property type="component" value="Unassembled WGS sequence"/>
</dbReference>
<evidence type="ECO:0000256" key="3">
    <source>
        <dbReference type="ARBA" id="ARBA00023012"/>
    </source>
</evidence>
<feature type="DNA-binding region" description="OmpR/PhoB-type" evidence="9">
    <location>
        <begin position="129"/>
        <end position="228"/>
    </location>
</feature>
<evidence type="ECO:0000256" key="1">
    <source>
        <dbReference type="ARBA" id="ARBA00018672"/>
    </source>
</evidence>
<dbReference type="InterPro" id="IPR011006">
    <property type="entry name" value="CheY-like_superfamily"/>
</dbReference>
<evidence type="ECO:0000256" key="6">
    <source>
        <dbReference type="ARBA" id="ARBA00023163"/>
    </source>
</evidence>
<dbReference type="InterPro" id="IPR036388">
    <property type="entry name" value="WH-like_DNA-bd_sf"/>
</dbReference>
<dbReference type="Pfam" id="PF00072">
    <property type="entry name" value="Response_reg"/>
    <property type="match status" value="1"/>
</dbReference>
<dbReference type="GO" id="GO:0000976">
    <property type="term" value="F:transcription cis-regulatory region binding"/>
    <property type="evidence" value="ECO:0007669"/>
    <property type="project" value="TreeGrafter"/>
</dbReference>
<evidence type="ECO:0000256" key="2">
    <source>
        <dbReference type="ARBA" id="ARBA00022553"/>
    </source>
</evidence>
<accession>A0A1Z5HT55</accession>
<feature type="domain" description="OmpR/PhoB-type" evidence="11">
    <location>
        <begin position="129"/>
        <end position="228"/>
    </location>
</feature>
<organism evidence="12 13">
    <name type="scientific">Calderihabitans maritimus</name>
    <dbReference type="NCBI Taxonomy" id="1246530"/>
    <lineage>
        <taxon>Bacteria</taxon>
        <taxon>Bacillati</taxon>
        <taxon>Bacillota</taxon>
        <taxon>Clostridia</taxon>
        <taxon>Neomoorellales</taxon>
        <taxon>Calderihabitantaceae</taxon>
        <taxon>Calderihabitans</taxon>
    </lineage>
</organism>
<comment type="function">
    <text evidence="7">May play the central regulatory role in sporulation. It may be an element of the effector pathway responsible for the activation of sporulation genes in response to nutritional stress. Spo0A may act in concert with spo0H (a sigma factor) to control the expression of some genes that are critical to the sporulation process.</text>
</comment>
<feature type="domain" description="Response regulatory" evidence="10">
    <location>
        <begin position="4"/>
        <end position="117"/>
    </location>
</feature>
<dbReference type="Pfam" id="PF00486">
    <property type="entry name" value="Trans_reg_C"/>
    <property type="match status" value="1"/>
</dbReference>
<dbReference type="PROSITE" id="PS50110">
    <property type="entry name" value="RESPONSE_REGULATORY"/>
    <property type="match status" value="1"/>
</dbReference>
<dbReference type="Gene3D" id="6.10.250.690">
    <property type="match status" value="1"/>
</dbReference>
<dbReference type="GO" id="GO:0006355">
    <property type="term" value="P:regulation of DNA-templated transcription"/>
    <property type="evidence" value="ECO:0007669"/>
    <property type="project" value="InterPro"/>
</dbReference>
<dbReference type="PANTHER" id="PTHR48111">
    <property type="entry name" value="REGULATOR OF RPOS"/>
    <property type="match status" value="1"/>
</dbReference>
<dbReference type="Gene3D" id="1.10.10.10">
    <property type="entry name" value="Winged helix-like DNA-binding domain superfamily/Winged helix DNA-binding domain"/>
    <property type="match status" value="1"/>
</dbReference>
<dbReference type="GO" id="GO:0000156">
    <property type="term" value="F:phosphorelay response regulator activity"/>
    <property type="evidence" value="ECO:0007669"/>
    <property type="project" value="TreeGrafter"/>
</dbReference>
<evidence type="ECO:0000256" key="4">
    <source>
        <dbReference type="ARBA" id="ARBA00023015"/>
    </source>
</evidence>
<comment type="caution">
    <text evidence="12">The sequence shown here is derived from an EMBL/GenBank/DDBJ whole genome shotgun (WGS) entry which is preliminary data.</text>
</comment>
<dbReference type="InterPro" id="IPR001789">
    <property type="entry name" value="Sig_transdc_resp-reg_receiver"/>
</dbReference>
<evidence type="ECO:0000256" key="8">
    <source>
        <dbReference type="PROSITE-ProRule" id="PRU00169"/>
    </source>
</evidence>
<dbReference type="AlphaFoldDB" id="A0A1Z5HT55"/>
<evidence type="ECO:0000256" key="5">
    <source>
        <dbReference type="ARBA" id="ARBA00023125"/>
    </source>
</evidence>
<keyword evidence="4" id="KW-0805">Transcription regulation</keyword>
<dbReference type="GO" id="GO:0005829">
    <property type="term" value="C:cytosol"/>
    <property type="evidence" value="ECO:0007669"/>
    <property type="project" value="TreeGrafter"/>
</dbReference>
<dbReference type="Gene3D" id="3.40.50.2300">
    <property type="match status" value="1"/>
</dbReference>
<dbReference type="InterPro" id="IPR001867">
    <property type="entry name" value="OmpR/PhoB-type_DNA-bd"/>
</dbReference>
<proteinExistence type="predicted"/>
<dbReference type="SUPFAM" id="SSF52172">
    <property type="entry name" value="CheY-like"/>
    <property type="match status" value="1"/>
</dbReference>
<evidence type="ECO:0000259" key="10">
    <source>
        <dbReference type="PROSITE" id="PS50110"/>
    </source>
</evidence>
<dbReference type="EMBL" id="BDGJ01000090">
    <property type="protein sequence ID" value="GAW92712.1"/>
    <property type="molecule type" value="Genomic_DNA"/>
</dbReference>
<feature type="modified residue" description="4-aspartylphosphate" evidence="8">
    <location>
        <position position="53"/>
    </location>
</feature>
<dbReference type="PROSITE" id="PS51755">
    <property type="entry name" value="OMPR_PHOB"/>
    <property type="match status" value="1"/>
</dbReference>
<dbReference type="SMART" id="SM00448">
    <property type="entry name" value="REC"/>
    <property type="match status" value="1"/>
</dbReference>
<protein>
    <recommendedName>
        <fullName evidence="1">Stage 0 sporulation protein A homolog</fullName>
    </recommendedName>
</protein>
<dbReference type="CDD" id="cd00383">
    <property type="entry name" value="trans_reg_C"/>
    <property type="match status" value="1"/>
</dbReference>
<keyword evidence="3" id="KW-0902">Two-component regulatory system</keyword>
<keyword evidence="5 9" id="KW-0238">DNA-binding</keyword>
<dbReference type="GO" id="GO:0032993">
    <property type="term" value="C:protein-DNA complex"/>
    <property type="evidence" value="ECO:0007669"/>
    <property type="project" value="TreeGrafter"/>
</dbReference>
<evidence type="ECO:0000313" key="13">
    <source>
        <dbReference type="Proteomes" id="UP000197032"/>
    </source>
</evidence>
<name>A0A1Z5HT55_9FIRM</name>